<dbReference type="STRING" id="623281.SAMN05421747_108100"/>
<protein>
    <submittedName>
        <fullName evidence="6">Membrane protein involved in the export of O-antigen and teichoic acid</fullName>
    </submittedName>
</protein>
<dbReference type="PANTHER" id="PTHR43424:SF1">
    <property type="entry name" value="LOCUS PUTATIVE PROTEIN 1-RELATED"/>
    <property type="match status" value="1"/>
</dbReference>
<keyword evidence="4 5" id="KW-0472">Membrane</keyword>
<feature type="transmembrane region" description="Helical" evidence="5">
    <location>
        <begin position="115"/>
        <end position="134"/>
    </location>
</feature>
<feature type="transmembrane region" description="Helical" evidence="5">
    <location>
        <begin position="85"/>
        <end position="109"/>
    </location>
</feature>
<evidence type="ECO:0000256" key="2">
    <source>
        <dbReference type="ARBA" id="ARBA00022692"/>
    </source>
</evidence>
<feature type="transmembrane region" description="Helical" evidence="5">
    <location>
        <begin position="414"/>
        <end position="432"/>
    </location>
</feature>
<evidence type="ECO:0000313" key="7">
    <source>
        <dbReference type="Proteomes" id="UP000199577"/>
    </source>
</evidence>
<sequence length="484" mass="53790">MGNIQRNVIYNVALSVSQVLFPLLVFPYVSRILGPAGIGSVSFVDSITQWGMLFAALGIPLYGVREIARAQHDRKERTKLFSELIVLHLLTTVLFLAFFIIGFVSLDLFASYRQLFWIGAGMLLVNVFAIEWLFQGMGAFPYITWRTVLVRILATGMVFIFVNDPGDVAVYYALTLLAMFLNVLSNTYYARRFVRFSFKGLTIKRHIKPIFLIFSFTVVTSIYTLFDHTLLGLLSDNIQVGYYSTAVKLTKIVVTVLVAISTVIVPAISYVISRGKREESVSLLQKSFALTVFVSVPAALGLYMVAPNIVLLFAGADFEPAVAALRILAPSIFFIGLSNVFGMQVLNPTNNERLFFRAALVGVAVSLMANMLLIPVYRSVGAALAGLLTEIVVCILLGLFALNKFPFRPDWYAVFKALIAALPMMALCLVTERLTMSLIAETVVVVMGAVFSYLAVQYFVWKNPLVKDMLRLVPVKFPGKERPR</sequence>
<feature type="transmembrane region" description="Helical" evidence="5">
    <location>
        <begin position="210"/>
        <end position="226"/>
    </location>
</feature>
<evidence type="ECO:0000256" key="5">
    <source>
        <dbReference type="SAM" id="Phobius"/>
    </source>
</evidence>
<feature type="transmembrane region" description="Helical" evidence="5">
    <location>
        <begin position="354"/>
        <end position="374"/>
    </location>
</feature>
<dbReference type="EMBL" id="FOLL01000008">
    <property type="protein sequence ID" value="SFC31872.1"/>
    <property type="molecule type" value="Genomic_DNA"/>
</dbReference>
<dbReference type="InterPro" id="IPR052556">
    <property type="entry name" value="PolySynth_Transporter"/>
</dbReference>
<feature type="transmembrane region" description="Helical" evidence="5">
    <location>
        <begin position="321"/>
        <end position="342"/>
    </location>
</feature>
<feature type="transmembrane region" description="Helical" evidence="5">
    <location>
        <begin position="380"/>
        <end position="402"/>
    </location>
</feature>
<dbReference type="Proteomes" id="UP000199577">
    <property type="component" value="Unassembled WGS sequence"/>
</dbReference>
<keyword evidence="7" id="KW-1185">Reference proteome</keyword>
<dbReference type="PANTHER" id="PTHR43424">
    <property type="entry name" value="LOCUS PUTATIVE PROTEIN 1-RELATED"/>
    <property type="match status" value="1"/>
</dbReference>
<feature type="transmembrane region" description="Helical" evidence="5">
    <location>
        <begin position="7"/>
        <end position="27"/>
    </location>
</feature>
<proteinExistence type="predicted"/>
<gene>
    <name evidence="6" type="ORF">SAMN05421747_108100</name>
</gene>
<name>A0A1I1I7U0_9SPHI</name>
<feature type="transmembrane region" description="Helical" evidence="5">
    <location>
        <begin position="168"/>
        <end position="189"/>
    </location>
</feature>
<feature type="transmembrane region" description="Helical" evidence="5">
    <location>
        <begin position="438"/>
        <end position="461"/>
    </location>
</feature>
<reference evidence="6 7" key="1">
    <citation type="submission" date="2016-10" db="EMBL/GenBank/DDBJ databases">
        <authorList>
            <person name="de Groot N.N."/>
        </authorList>
    </citation>
    <scope>NUCLEOTIDE SEQUENCE [LARGE SCALE GENOMIC DNA]</scope>
    <source>
        <strain evidence="6 7">DSM 22900</strain>
    </source>
</reference>
<feature type="transmembrane region" description="Helical" evidence="5">
    <location>
        <begin position="292"/>
        <end position="315"/>
    </location>
</feature>
<evidence type="ECO:0000256" key="1">
    <source>
        <dbReference type="ARBA" id="ARBA00004141"/>
    </source>
</evidence>
<evidence type="ECO:0000313" key="6">
    <source>
        <dbReference type="EMBL" id="SFC31872.1"/>
    </source>
</evidence>
<dbReference type="OrthoDB" id="9815702at2"/>
<dbReference type="InterPro" id="IPR002797">
    <property type="entry name" value="Polysacc_synth"/>
</dbReference>
<organism evidence="6 7">
    <name type="scientific">Parapedobacter composti</name>
    <dbReference type="NCBI Taxonomy" id="623281"/>
    <lineage>
        <taxon>Bacteria</taxon>
        <taxon>Pseudomonadati</taxon>
        <taxon>Bacteroidota</taxon>
        <taxon>Sphingobacteriia</taxon>
        <taxon>Sphingobacteriales</taxon>
        <taxon>Sphingobacteriaceae</taxon>
        <taxon>Parapedobacter</taxon>
    </lineage>
</organism>
<accession>A0A1I1I7U0</accession>
<feature type="transmembrane region" description="Helical" evidence="5">
    <location>
        <begin position="143"/>
        <end position="162"/>
    </location>
</feature>
<dbReference type="Pfam" id="PF01943">
    <property type="entry name" value="Polysacc_synt"/>
    <property type="match status" value="1"/>
</dbReference>
<evidence type="ECO:0000256" key="3">
    <source>
        <dbReference type="ARBA" id="ARBA00022989"/>
    </source>
</evidence>
<dbReference type="CDD" id="cd13128">
    <property type="entry name" value="MATE_Wzx_like"/>
    <property type="match status" value="1"/>
</dbReference>
<dbReference type="RefSeq" id="WP_090973511.1">
    <property type="nucleotide sequence ID" value="NZ_FOLL01000008.1"/>
</dbReference>
<feature type="transmembrane region" description="Helical" evidence="5">
    <location>
        <begin position="252"/>
        <end position="272"/>
    </location>
</feature>
<dbReference type="AlphaFoldDB" id="A0A1I1I7U0"/>
<comment type="subcellular location">
    <subcellularLocation>
        <location evidence="1">Membrane</location>
        <topology evidence="1">Multi-pass membrane protein</topology>
    </subcellularLocation>
</comment>
<evidence type="ECO:0000256" key="4">
    <source>
        <dbReference type="ARBA" id="ARBA00023136"/>
    </source>
</evidence>
<keyword evidence="3 5" id="KW-1133">Transmembrane helix</keyword>
<keyword evidence="2 5" id="KW-0812">Transmembrane</keyword>
<feature type="transmembrane region" description="Helical" evidence="5">
    <location>
        <begin position="47"/>
        <end position="64"/>
    </location>
</feature>
<dbReference type="GO" id="GO:0016020">
    <property type="term" value="C:membrane"/>
    <property type="evidence" value="ECO:0007669"/>
    <property type="project" value="UniProtKB-SubCell"/>
</dbReference>